<proteinExistence type="inferred from homology"/>
<dbReference type="PANTHER" id="PTHR37016:SF3">
    <property type="entry name" value="NEUTRAL PROTEASE 2-RELATED"/>
    <property type="match status" value="1"/>
</dbReference>
<feature type="signal peptide" evidence="9">
    <location>
        <begin position="1"/>
        <end position="20"/>
    </location>
</feature>
<comment type="cofactor">
    <cofactor evidence="1">
        <name>Zn(2+)</name>
        <dbReference type="ChEBI" id="CHEBI:29105"/>
    </cofactor>
</comment>
<accession>A0AA43QGW2</accession>
<evidence type="ECO:0000256" key="9">
    <source>
        <dbReference type="SAM" id="SignalP"/>
    </source>
</evidence>
<evidence type="ECO:0000256" key="8">
    <source>
        <dbReference type="SAM" id="MobiDB-lite"/>
    </source>
</evidence>
<keyword evidence="4" id="KW-0479">Metal-binding</keyword>
<evidence type="ECO:0000256" key="4">
    <source>
        <dbReference type="ARBA" id="ARBA00022723"/>
    </source>
</evidence>
<keyword evidence="5" id="KW-0378">Hydrolase</keyword>
<dbReference type="InterPro" id="IPR029463">
    <property type="entry name" value="Lys_MEP"/>
</dbReference>
<dbReference type="GO" id="GO:0006508">
    <property type="term" value="P:proteolysis"/>
    <property type="evidence" value="ECO:0007669"/>
    <property type="project" value="UniProtKB-KW"/>
</dbReference>
<dbReference type="SUPFAM" id="SSF55486">
    <property type="entry name" value="Metalloproteases ('zincins'), catalytic domain"/>
    <property type="match status" value="1"/>
</dbReference>
<evidence type="ECO:0000256" key="2">
    <source>
        <dbReference type="ARBA" id="ARBA00010279"/>
    </source>
</evidence>
<keyword evidence="3" id="KW-0645">Protease</keyword>
<evidence type="ECO:0000256" key="1">
    <source>
        <dbReference type="ARBA" id="ARBA00001947"/>
    </source>
</evidence>
<evidence type="ECO:0000313" key="11">
    <source>
        <dbReference type="EMBL" id="MDI1486310.1"/>
    </source>
</evidence>
<dbReference type="Pfam" id="PF14521">
    <property type="entry name" value="Aspzincin_M35"/>
    <property type="match status" value="1"/>
</dbReference>
<keyword evidence="9" id="KW-0732">Signal</keyword>
<dbReference type="AlphaFoldDB" id="A0AA43QGW2"/>
<evidence type="ECO:0000256" key="6">
    <source>
        <dbReference type="ARBA" id="ARBA00022833"/>
    </source>
</evidence>
<dbReference type="Proteomes" id="UP001161017">
    <property type="component" value="Unassembled WGS sequence"/>
</dbReference>
<evidence type="ECO:0000256" key="3">
    <source>
        <dbReference type="ARBA" id="ARBA00022670"/>
    </source>
</evidence>
<feature type="region of interest" description="Disordered" evidence="8">
    <location>
        <begin position="382"/>
        <end position="405"/>
    </location>
</feature>
<reference evidence="11" key="1">
    <citation type="journal article" date="2023" name="Genome Biol. Evol.">
        <title>First Whole Genome Sequence and Flow Cytometry Genome Size Data for the Lichen-Forming Fungus Ramalina farinacea (Ascomycota).</title>
        <authorList>
            <person name="Llewellyn T."/>
            <person name="Mian S."/>
            <person name="Hill R."/>
            <person name="Leitch I.J."/>
            <person name="Gaya E."/>
        </authorList>
    </citation>
    <scope>NUCLEOTIDE SEQUENCE</scope>
    <source>
        <strain evidence="11">LIQ254RAFAR</strain>
    </source>
</reference>
<evidence type="ECO:0000256" key="7">
    <source>
        <dbReference type="ARBA" id="ARBA00023049"/>
    </source>
</evidence>
<dbReference type="InterPro" id="IPR024079">
    <property type="entry name" value="MetalloPept_cat_dom_sf"/>
</dbReference>
<dbReference type="Gene3D" id="3.40.390.10">
    <property type="entry name" value="Collagenase (Catalytic Domain)"/>
    <property type="match status" value="1"/>
</dbReference>
<organism evidence="11 12">
    <name type="scientific">Ramalina farinacea</name>
    <dbReference type="NCBI Taxonomy" id="258253"/>
    <lineage>
        <taxon>Eukaryota</taxon>
        <taxon>Fungi</taxon>
        <taxon>Dikarya</taxon>
        <taxon>Ascomycota</taxon>
        <taxon>Pezizomycotina</taxon>
        <taxon>Lecanoromycetes</taxon>
        <taxon>OSLEUM clade</taxon>
        <taxon>Lecanoromycetidae</taxon>
        <taxon>Lecanorales</taxon>
        <taxon>Lecanorineae</taxon>
        <taxon>Ramalinaceae</taxon>
        <taxon>Ramalina</taxon>
    </lineage>
</organism>
<evidence type="ECO:0000256" key="5">
    <source>
        <dbReference type="ARBA" id="ARBA00022801"/>
    </source>
</evidence>
<feature type="chain" id="PRO_5041415960" description="Lysine-specific metallo-endopeptidase domain-containing protein" evidence="9">
    <location>
        <begin position="21"/>
        <end position="405"/>
    </location>
</feature>
<evidence type="ECO:0000313" key="12">
    <source>
        <dbReference type="Proteomes" id="UP001161017"/>
    </source>
</evidence>
<keyword evidence="6" id="KW-0862">Zinc</keyword>
<name>A0AA43QGW2_9LECA</name>
<sequence>MYYQSSVTLTLSLLAALAAASPVAQTLSSTPVRSVPDLVKRIDLGPSQYPYGTPLQNEFSWHGWDPNDNGQKADAQKIHDAYDDWTNMVAFAWTEADQKTDSFKRWFDEGDADNVKKVLERLITPTGIQQPTEQMKDWTCEKDDIIGGCKPGRNAYSVSNKGQFHMCPPGIALPRAKDLKCSDLDGFASIKIKSVAFTMMHESTHWTQVGDAALGKHITDKANGASDCFNLSPADKLINAQNYAYLGAEAYFKRKQCTFTDPPPGTRGTDDTGDDVLLDPNTFSGGWCGMHVTQYQKNEPGDSPTSNNPEYQLEVCIFDSKQVLLNQYPGGARGDCGTFVALNGQAQAIDTALPYLMYVTAGAVDDDAVLFNYGDQSWGSNDQPHHSDFGAYDSGKREGDTGFSC</sequence>
<keyword evidence="12" id="KW-1185">Reference proteome</keyword>
<feature type="compositionally biased region" description="Basic and acidic residues" evidence="8">
    <location>
        <begin position="383"/>
        <end position="405"/>
    </location>
</feature>
<dbReference type="GO" id="GO:0046872">
    <property type="term" value="F:metal ion binding"/>
    <property type="evidence" value="ECO:0007669"/>
    <property type="project" value="UniProtKB-KW"/>
</dbReference>
<dbReference type="EMBL" id="JAPUFD010000003">
    <property type="protein sequence ID" value="MDI1486310.1"/>
    <property type="molecule type" value="Genomic_DNA"/>
</dbReference>
<keyword evidence="7" id="KW-0482">Metalloprotease</keyword>
<protein>
    <recommendedName>
        <fullName evidence="10">Lysine-specific metallo-endopeptidase domain-containing protein</fullName>
    </recommendedName>
</protein>
<feature type="domain" description="Lysine-specific metallo-endopeptidase" evidence="10">
    <location>
        <begin position="94"/>
        <end position="245"/>
    </location>
</feature>
<comment type="similarity">
    <text evidence="2">Belongs to the peptidase M35 family.</text>
</comment>
<gene>
    <name evidence="11" type="ORF">OHK93_005537</name>
</gene>
<dbReference type="PANTHER" id="PTHR37016">
    <property type="match status" value="1"/>
</dbReference>
<dbReference type="InterPro" id="IPR050414">
    <property type="entry name" value="Fungal_M35_metalloproteases"/>
</dbReference>
<dbReference type="GO" id="GO:0004222">
    <property type="term" value="F:metalloendopeptidase activity"/>
    <property type="evidence" value="ECO:0007669"/>
    <property type="project" value="InterPro"/>
</dbReference>
<comment type="caution">
    <text evidence="11">The sequence shown here is derived from an EMBL/GenBank/DDBJ whole genome shotgun (WGS) entry which is preliminary data.</text>
</comment>
<evidence type="ECO:0000259" key="10">
    <source>
        <dbReference type="Pfam" id="PF14521"/>
    </source>
</evidence>